<dbReference type="STRING" id="857293.CAAU_1755"/>
<dbReference type="EMBL" id="CAKP01000096">
    <property type="protein sequence ID" value="CCJ33839.1"/>
    <property type="molecule type" value="Genomic_DNA"/>
</dbReference>
<sequence>MDIAKKLGIKDGVVTIVGAGGKTSLMFSIAKELRQKKVLVTTTTKIYYPLDDQYDYYYKYVEFPFKRMKGITVIGNGINDENKIIGLEEEKIKTIREYFDIVLIEGDGSRGHPIKAPEKHEPVIPSFSSIVIGVIGIDSLYKTINEKNVFRLDRFCTITGSKIGDLLDEYKIAKLITSKEGLFKGAPDDSRKIVVINKVDDEEKKALAKKIFHLVRYEFAVSSVKLGIFEKWR</sequence>
<comment type="caution">
    <text evidence="1">The sequence shown here is derived from an EMBL/GenBank/DDBJ whole genome shotgun (WGS) entry which is preliminary data.</text>
</comment>
<dbReference type="eggNOG" id="COG1192">
    <property type="taxonomic scope" value="Bacteria"/>
</dbReference>
<dbReference type="Pfam" id="PF19842">
    <property type="entry name" value="YqeC"/>
    <property type="match status" value="1"/>
</dbReference>
<dbReference type="Proteomes" id="UP000007652">
    <property type="component" value="Unassembled WGS sequence"/>
</dbReference>
<dbReference type="OrthoDB" id="368187at2"/>
<evidence type="ECO:0000313" key="1">
    <source>
        <dbReference type="EMBL" id="CCJ33839.1"/>
    </source>
</evidence>
<organism evidence="1 2">
    <name type="scientific">Caloramator australicus RC3</name>
    <dbReference type="NCBI Taxonomy" id="857293"/>
    <lineage>
        <taxon>Bacteria</taxon>
        <taxon>Bacillati</taxon>
        <taxon>Bacillota</taxon>
        <taxon>Clostridia</taxon>
        <taxon>Eubacteriales</taxon>
        <taxon>Clostridiaceae</taxon>
        <taxon>Caloramator</taxon>
    </lineage>
</organism>
<dbReference type="AlphaFoldDB" id="I7KV36"/>
<reference evidence="1 2" key="1">
    <citation type="journal article" date="2011" name="J. Bacteriol.">
        <title>Draft genome sequence of Caloramator australicus strain RC3T, a thermoanaerobe from the Great Artesian Basin of Australia.</title>
        <authorList>
            <person name="Ogg C.D."/>
            <person name="Patel B.K.C."/>
        </authorList>
    </citation>
    <scope>NUCLEOTIDE SEQUENCE [LARGE SCALE GENOMIC DNA]</scope>
    <source>
        <strain evidence="1 2">RC3</strain>
    </source>
</reference>
<dbReference type="NCBIfam" id="TIGR03172">
    <property type="entry name" value="selenium cofactor biosynthesis protein YqeC"/>
    <property type="match status" value="1"/>
</dbReference>
<name>I7KV36_9CLOT</name>
<proteinExistence type="predicted"/>
<gene>
    <name evidence="1" type="ORF">CAAU_1755</name>
</gene>
<keyword evidence="2" id="KW-1185">Reference proteome</keyword>
<accession>I7KV36</accession>
<dbReference type="RefSeq" id="WP_008909097.1">
    <property type="nucleotide sequence ID" value="NZ_CAKP01000096.1"/>
</dbReference>
<evidence type="ECO:0000313" key="2">
    <source>
        <dbReference type="Proteomes" id="UP000007652"/>
    </source>
</evidence>
<protein>
    <submittedName>
        <fullName evidence="1">Molybdopterin-guanine dinucleotide biosynthesis protein MobA</fullName>
    </submittedName>
</protein>
<dbReference type="InterPro" id="IPR017587">
    <property type="entry name" value="YqeC"/>
</dbReference>